<organism evidence="1 2">
    <name type="scientific">Protopolystoma xenopodis</name>
    <dbReference type="NCBI Taxonomy" id="117903"/>
    <lineage>
        <taxon>Eukaryota</taxon>
        <taxon>Metazoa</taxon>
        <taxon>Spiralia</taxon>
        <taxon>Lophotrochozoa</taxon>
        <taxon>Platyhelminthes</taxon>
        <taxon>Monogenea</taxon>
        <taxon>Polyopisthocotylea</taxon>
        <taxon>Polystomatidea</taxon>
        <taxon>Polystomatidae</taxon>
        <taxon>Protopolystoma</taxon>
    </lineage>
</organism>
<keyword evidence="2" id="KW-1185">Reference proteome</keyword>
<reference evidence="1" key="1">
    <citation type="submission" date="2018-11" db="EMBL/GenBank/DDBJ databases">
        <authorList>
            <consortium name="Pathogen Informatics"/>
        </authorList>
    </citation>
    <scope>NUCLEOTIDE SEQUENCE</scope>
</reference>
<accession>A0A448XKQ3</accession>
<name>A0A448XKQ3_9PLAT</name>
<dbReference type="Proteomes" id="UP000784294">
    <property type="component" value="Unassembled WGS sequence"/>
</dbReference>
<sequence>MHTFTHTRTDLLLVDVSMSARKWSEESVRFGTCRQPPDSPLRGRIKFASYDVDTFDIFSCQQRWWIVESGKQEAGQDLHGKVYPLVCLECHPTRQKSIFKARAGSFTEFFQVYKTVLEHEHVCISRKYTAKKS</sequence>
<comment type="caution">
    <text evidence="1">The sequence shown here is derived from an EMBL/GenBank/DDBJ whole genome shotgun (WGS) entry which is preliminary data.</text>
</comment>
<protein>
    <submittedName>
        <fullName evidence="1">Uncharacterized protein</fullName>
    </submittedName>
</protein>
<proteinExistence type="predicted"/>
<evidence type="ECO:0000313" key="2">
    <source>
        <dbReference type="Proteomes" id="UP000784294"/>
    </source>
</evidence>
<dbReference type="AlphaFoldDB" id="A0A448XKQ3"/>
<evidence type="ECO:0000313" key="1">
    <source>
        <dbReference type="EMBL" id="VEL38938.1"/>
    </source>
</evidence>
<gene>
    <name evidence="1" type="ORF">PXEA_LOCUS32378</name>
</gene>
<dbReference type="EMBL" id="CAAALY010259538">
    <property type="protein sequence ID" value="VEL38938.1"/>
    <property type="molecule type" value="Genomic_DNA"/>
</dbReference>